<accession>A0A0J0XT29</accession>
<protein>
    <submittedName>
        <fullName evidence="1">Uncharacterized protein</fullName>
    </submittedName>
</protein>
<proteinExistence type="predicted"/>
<organism evidence="1 2">
    <name type="scientific">Cutaneotrichosporon oleaginosum</name>
    <dbReference type="NCBI Taxonomy" id="879819"/>
    <lineage>
        <taxon>Eukaryota</taxon>
        <taxon>Fungi</taxon>
        <taxon>Dikarya</taxon>
        <taxon>Basidiomycota</taxon>
        <taxon>Agaricomycotina</taxon>
        <taxon>Tremellomycetes</taxon>
        <taxon>Trichosporonales</taxon>
        <taxon>Trichosporonaceae</taxon>
        <taxon>Cutaneotrichosporon</taxon>
    </lineage>
</organism>
<evidence type="ECO:0000313" key="2">
    <source>
        <dbReference type="Proteomes" id="UP000053611"/>
    </source>
</evidence>
<dbReference type="AlphaFoldDB" id="A0A0J0XT29"/>
<evidence type="ECO:0000313" key="1">
    <source>
        <dbReference type="EMBL" id="KLT44232.1"/>
    </source>
</evidence>
<dbReference type="Proteomes" id="UP000053611">
    <property type="component" value="Unassembled WGS sequence"/>
</dbReference>
<gene>
    <name evidence="1" type="ORF">CC85DRAFT_24221</name>
</gene>
<dbReference type="EMBL" id="KQ087188">
    <property type="protein sequence ID" value="KLT44232.1"/>
    <property type="molecule type" value="Genomic_DNA"/>
</dbReference>
<sequence>MPASVTLSLGRFCARRRPTTALADIEHISRTRCPAAISAVAASCSGQSHSGRCALGLHSLRSILFCLVALLDPNPHHRMLDGVVVMVDAEPAEELADERVGRAHASASIGAGAWAHVEARKGRGAAAPTVRELAVRQVQLGRRARCRRHGGCG</sequence>
<keyword evidence="2" id="KW-1185">Reference proteome</keyword>
<reference evidence="1 2" key="1">
    <citation type="submission" date="2015-03" db="EMBL/GenBank/DDBJ databases">
        <title>Genomics and transcriptomics of the oil-accumulating basidiomycete yeast T. oleaginosus allow insights into substrate utilization and the diverse evolutionary trajectories of mating systems in fungi.</title>
        <authorList>
            <consortium name="DOE Joint Genome Institute"/>
            <person name="Kourist R."/>
            <person name="Kracht O."/>
            <person name="Bracharz F."/>
            <person name="Lipzen A."/>
            <person name="Nolan M."/>
            <person name="Ohm R."/>
            <person name="Grigoriev I."/>
            <person name="Sun S."/>
            <person name="Heitman J."/>
            <person name="Bruck T."/>
            <person name="Nowrousian M."/>
        </authorList>
    </citation>
    <scope>NUCLEOTIDE SEQUENCE [LARGE SCALE GENOMIC DNA]</scope>
    <source>
        <strain evidence="1 2">IBC0246</strain>
    </source>
</reference>
<name>A0A0J0XT29_9TREE</name>